<dbReference type="GO" id="GO:0005737">
    <property type="term" value="C:cytoplasm"/>
    <property type="evidence" value="ECO:0007669"/>
    <property type="project" value="TreeGrafter"/>
</dbReference>
<dbReference type="InParanoid" id="A0A1X7UG53"/>
<feature type="domain" description="DEAD/DEAH-box helicase" evidence="6">
    <location>
        <begin position="20"/>
        <end position="84"/>
    </location>
</feature>
<dbReference type="Pfam" id="PF00270">
    <property type="entry name" value="DEAD"/>
    <property type="match status" value="1"/>
</dbReference>
<dbReference type="InterPro" id="IPR027417">
    <property type="entry name" value="P-loop_NTPase"/>
</dbReference>
<dbReference type="GO" id="GO:0043138">
    <property type="term" value="F:3'-5' DNA helicase activity"/>
    <property type="evidence" value="ECO:0007669"/>
    <property type="project" value="UniProtKB-EC"/>
</dbReference>
<sequence>MEEVIEVAAIEIGYDRLKAEQMQVISKFVEGNDVFAMLPTGFGKSLCYLCLPIVFDMLQDNFRQEDLSIIVIVTPLTALIKDQALTHIGPIILYRLLACTMPFPQPKQTTLAAMPD</sequence>
<name>A0A1X7UG53_AMPQE</name>
<evidence type="ECO:0000313" key="7">
    <source>
        <dbReference type="EnsemblMetazoa" id="Aqu2.1.26461_001"/>
    </source>
</evidence>
<dbReference type="STRING" id="400682.A0A1X7UG53"/>
<comment type="similarity">
    <text evidence="1">Belongs to the helicase family. RecQ subfamily.</text>
</comment>
<dbReference type="AlphaFoldDB" id="A0A1X7UG53"/>
<dbReference type="PANTHER" id="PTHR13710:SF105">
    <property type="entry name" value="ATP-DEPENDENT DNA HELICASE Q1"/>
    <property type="match status" value="1"/>
</dbReference>
<keyword evidence="2" id="KW-0238">DNA-binding</keyword>
<dbReference type="GO" id="GO:0006310">
    <property type="term" value="P:DNA recombination"/>
    <property type="evidence" value="ECO:0007669"/>
    <property type="project" value="TreeGrafter"/>
</dbReference>
<dbReference type="GO" id="GO:0005524">
    <property type="term" value="F:ATP binding"/>
    <property type="evidence" value="ECO:0007669"/>
    <property type="project" value="InterPro"/>
</dbReference>
<organism evidence="7">
    <name type="scientific">Amphimedon queenslandica</name>
    <name type="common">Sponge</name>
    <dbReference type="NCBI Taxonomy" id="400682"/>
    <lineage>
        <taxon>Eukaryota</taxon>
        <taxon>Metazoa</taxon>
        <taxon>Porifera</taxon>
        <taxon>Demospongiae</taxon>
        <taxon>Heteroscleromorpha</taxon>
        <taxon>Haplosclerida</taxon>
        <taxon>Niphatidae</taxon>
        <taxon>Amphimedon</taxon>
    </lineage>
</organism>
<evidence type="ECO:0000256" key="2">
    <source>
        <dbReference type="ARBA" id="ARBA00023125"/>
    </source>
</evidence>
<dbReference type="SUPFAM" id="SSF52540">
    <property type="entry name" value="P-loop containing nucleoside triphosphate hydrolases"/>
    <property type="match status" value="1"/>
</dbReference>
<dbReference type="EC" id="5.6.2.4" evidence="5"/>
<dbReference type="OrthoDB" id="10253415at2759"/>
<dbReference type="Gene3D" id="3.40.50.300">
    <property type="entry name" value="P-loop containing nucleotide triphosphate hydrolases"/>
    <property type="match status" value="1"/>
</dbReference>
<evidence type="ECO:0000256" key="1">
    <source>
        <dbReference type="ARBA" id="ARBA00005446"/>
    </source>
</evidence>
<evidence type="ECO:0000256" key="4">
    <source>
        <dbReference type="ARBA" id="ARBA00034617"/>
    </source>
</evidence>
<protein>
    <recommendedName>
        <fullName evidence="5">DNA 3'-5' helicase</fullName>
        <ecNumber evidence="5">5.6.2.4</ecNumber>
    </recommendedName>
</protein>
<dbReference type="GO" id="GO:0006281">
    <property type="term" value="P:DNA repair"/>
    <property type="evidence" value="ECO:0007669"/>
    <property type="project" value="TreeGrafter"/>
</dbReference>
<evidence type="ECO:0000256" key="3">
    <source>
        <dbReference type="ARBA" id="ARBA00023235"/>
    </source>
</evidence>
<accession>A0A1X7UG53</accession>
<evidence type="ECO:0000256" key="5">
    <source>
        <dbReference type="ARBA" id="ARBA00034808"/>
    </source>
</evidence>
<evidence type="ECO:0000259" key="6">
    <source>
        <dbReference type="Pfam" id="PF00270"/>
    </source>
</evidence>
<proteinExistence type="inferred from homology"/>
<comment type="catalytic activity">
    <reaction evidence="4">
        <text>Couples ATP hydrolysis with the unwinding of duplex DNA by translocating in the 3'-5' direction.</text>
        <dbReference type="EC" id="5.6.2.4"/>
    </reaction>
</comment>
<dbReference type="GO" id="GO:0009378">
    <property type="term" value="F:four-way junction helicase activity"/>
    <property type="evidence" value="ECO:0007669"/>
    <property type="project" value="TreeGrafter"/>
</dbReference>
<keyword evidence="3" id="KW-0413">Isomerase</keyword>
<dbReference type="EnsemblMetazoa" id="Aqu2.1.26461_001">
    <property type="protein sequence ID" value="Aqu2.1.26461_001"/>
    <property type="gene ID" value="Aqu2.1.26461"/>
</dbReference>
<dbReference type="GO" id="GO:0005694">
    <property type="term" value="C:chromosome"/>
    <property type="evidence" value="ECO:0007669"/>
    <property type="project" value="TreeGrafter"/>
</dbReference>
<reference evidence="7" key="1">
    <citation type="submission" date="2017-05" db="UniProtKB">
        <authorList>
            <consortium name="EnsemblMetazoa"/>
        </authorList>
    </citation>
    <scope>IDENTIFICATION</scope>
</reference>
<dbReference type="GO" id="GO:0003677">
    <property type="term" value="F:DNA binding"/>
    <property type="evidence" value="ECO:0007669"/>
    <property type="project" value="UniProtKB-KW"/>
</dbReference>
<dbReference type="PANTHER" id="PTHR13710">
    <property type="entry name" value="DNA HELICASE RECQ FAMILY MEMBER"/>
    <property type="match status" value="1"/>
</dbReference>
<dbReference type="InterPro" id="IPR011545">
    <property type="entry name" value="DEAD/DEAH_box_helicase_dom"/>
</dbReference>